<sequence length="118" mass="13190">MSDIKITPSIMTRNQHTDMRSMLVDLDAELTVLMSIVEDKDKRSGSVAACTNCLTLIDDITEVNAKKALKDIREKLNVIIPDLEYMRRVAPRLGGRRKRCQESRLSALVDEVLGSTSA</sequence>
<organism evidence="1 2">
    <name type="scientific">Clonostachys byssicola</name>
    <dbReference type="NCBI Taxonomy" id="160290"/>
    <lineage>
        <taxon>Eukaryota</taxon>
        <taxon>Fungi</taxon>
        <taxon>Dikarya</taxon>
        <taxon>Ascomycota</taxon>
        <taxon>Pezizomycotina</taxon>
        <taxon>Sordariomycetes</taxon>
        <taxon>Hypocreomycetidae</taxon>
        <taxon>Hypocreales</taxon>
        <taxon>Bionectriaceae</taxon>
        <taxon>Clonostachys</taxon>
    </lineage>
</organism>
<dbReference type="OrthoDB" id="10394538at2759"/>
<accession>A0A9N9UZ26</accession>
<keyword evidence="2" id="KW-1185">Reference proteome</keyword>
<reference evidence="2" key="1">
    <citation type="submission" date="2019-06" db="EMBL/GenBank/DDBJ databases">
        <authorList>
            <person name="Broberg M."/>
        </authorList>
    </citation>
    <scope>NUCLEOTIDE SEQUENCE [LARGE SCALE GENOMIC DNA]</scope>
</reference>
<evidence type="ECO:0000313" key="2">
    <source>
        <dbReference type="Proteomes" id="UP000754883"/>
    </source>
</evidence>
<reference evidence="1 2" key="2">
    <citation type="submission" date="2021-10" db="EMBL/GenBank/DDBJ databases">
        <authorList>
            <person name="Piombo E."/>
        </authorList>
    </citation>
    <scope>NUCLEOTIDE SEQUENCE [LARGE SCALE GENOMIC DNA]</scope>
</reference>
<proteinExistence type="predicted"/>
<name>A0A9N9UZ26_9HYPO</name>
<dbReference type="AlphaFoldDB" id="A0A9N9UZ26"/>
<comment type="caution">
    <text evidence="1">The sequence shown here is derived from an EMBL/GenBank/DDBJ whole genome shotgun (WGS) entry which is preliminary data.</text>
</comment>
<dbReference type="EMBL" id="CABFNO020001566">
    <property type="protein sequence ID" value="CAH0004508.1"/>
    <property type="molecule type" value="Genomic_DNA"/>
</dbReference>
<dbReference type="Proteomes" id="UP000754883">
    <property type="component" value="Unassembled WGS sequence"/>
</dbReference>
<gene>
    <name evidence="1" type="ORF">CBYS24578_00012050</name>
</gene>
<evidence type="ECO:0000313" key="1">
    <source>
        <dbReference type="EMBL" id="CAH0004508.1"/>
    </source>
</evidence>
<protein>
    <submittedName>
        <fullName evidence="1">Uncharacterized protein</fullName>
    </submittedName>
</protein>